<comment type="similarity">
    <text evidence="1 13">Belongs to the RuvC family.</text>
</comment>
<reference evidence="15 16" key="1">
    <citation type="submission" date="2014-10" db="EMBL/GenBank/DDBJ databases">
        <title>Kaistella jeonii genome.</title>
        <authorList>
            <person name="Clayton J.T."/>
            <person name="Newman J.D."/>
        </authorList>
    </citation>
    <scope>NUCLEOTIDE SEQUENCE [LARGE SCALE GENOMIC DNA]</scope>
    <source>
        <strain evidence="15 16">DSM 17048</strain>
    </source>
</reference>
<name>A0A0C1F997_9FLAO</name>
<dbReference type="EMBL" id="JSYL01000002">
    <property type="protein sequence ID" value="KIA89712.1"/>
    <property type="molecule type" value="Genomic_DNA"/>
</dbReference>
<dbReference type="Pfam" id="PF02075">
    <property type="entry name" value="RuvC"/>
    <property type="match status" value="1"/>
</dbReference>
<keyword evidence="7 13" id="KW-0378">Hydrolase</keyword>
<dbReference type="GO" id="GO:0048476">
    <property type="term" value="C:Holliday junction resolvase complex"/>
    <property type="evidence" value="ECO:0007669"/>
    <property type="project" value="UniProtKB-UniRule"/>
</dbReference>
<dbReference type="OrthoDB" id="9805499at2"/>
<evidence type="ECO:0000256" key="10">
    <source>
        <dbReference type="ARBA" id="ARBA00023172"/>
    </source>
</evidence>
<feature type="active site" evidence="13">
    <location>
        <position position="145"/>
    </location>
</feature>
<dbReference type="InterPro" id="IPR036397">
    <property type="entry name" value="RNaseH_sf"/>
</dbReference>
<dbReference type="STRING" id="266749.SAMN05421876_103185"/>
<feature type="binding site" evidence="13">
    <location>
        <position position="11"/>
    </location>
    <ligand>
        <name>Mg(2+)</name>
        <dbReference type="ChEBI" id="CHEBI:18420"/>
        <label>1</label>
    </ligand>
</feature>
<comment type="function">
    <text evidence="13">The RuvA-RuvB-RuvC complex processes Holliday junction (HJ) DNA during genetic recombination and DNA repair. Endonuclease that resolves HJ intermediates. Cleaves cruciform DNA by making single-stranded nicks across the HJ at symmetrical positions within the homologous arms, yielding a 5'-phosphate and a 3'-hydroxyl group; requires a central core of homology in the junction. The consensus cleavage sequence is 5'-(A/T)TT(C/G)-3'. Cleavage occurs on the 3'-side of the TT dinucleotide at the point of strand exchange. HJ branch migration catalyzed by RuvA-RuvB allows RuvC to scan DNA until it finds its consensus sequence, where it cleaves and resolves the cruciform DNA.</text>
</comment>
<comment type="subcellular location">
    <subcellularLocation>
        <location evidence="13">Cytoplasm</location>
    </subcellularLocation>
</comment>
<comment type="catalytic activity">
    <reaction evidence="12 13">
        <text>Endonucleolytic cleavage at a junction such as a reciprocal single-stranded crossover between two homologous DNA duplexes (Holliday junction).</text>
        <dbReference type="EC" id="3.1.21.10"/>
    </reaction>
</comment>
<dbReference type="EC" id="3.1.21.10" evidence="13 14"/>
<dbReference type="GO" id="GO:0006310">
    <property type="term" value="P:DNA recombination"/>
    <property type="evidence" value="ECO:0007669"/>
    <property type="project" value="UniProtKB-UniRule"/>
</dbReference>
<keyword evidence="6 13" id="KW-0227">DNA damage</keyword>
<evidence type="ECO:0000313" key="16">
    <source>
        <dbReference type="Proteomes" id="UP000031473"/>
    </source>
</evidence>
<dbReference type="AlphaFoldDB" id="A0A0C1F997"/>
<evidence type="ECO:0000256" key="9">
    <source>
        <dbReference type="ARBA" id="ARBA00023125"/>
    </source>
</evidence>
<evidence type="ECO:0000256" key="4">
    <source>
        <dbReference type="ARBA" id="ARBA00022723"/>
    </source>
</evidence>
<evidence type="ECO:0000256" key="7">
    <source>
        <dbReference type="ARBA" id="ARBA00022801"/>
    </source>
</evidence>
<keyword evidence="10 13" id="KW-0233">DNA recombination</keyword>
<feature type="binding site" evidence="13">
    <location>
        <position position="71"/>
    </location>
    <ligand>
        <name>Mg(2+)</name>
        <dbReference type="ChEBI" id="CHEBI:18420"/>
        <label>2</label>
    </ligand>
</feature>
<dbReference type="GO" id="GO:0005737">
    <property type="term" value="C:cytoplasm"/>
    <property type="evidence" value="ECO:0007669"/>
    <property type="project" value="UniProtKB-SubCell"/>
</dbReference>
<dbReference type="GO" id="GO:0000287">
    <property type="term" value="F:magnesium ion binding"/>
    <property type="evidence" value="ECO:0007669"/>
    <property type="project" value="UniProtKB-UniRule"/>
</dbReference>
<evidence type="ECO:0000256" key="5">
    <source>
        <dbReference type="ARBA" id="ARBA00022759"/>
    </source>
</evidence>
<dbReference type="GO" id="GO:0006281">
    <property type="term" value="P:DNA repair"/>
    <property type="evidence" value="ECO:0007669"/>
    <property type="project" value="UniProtKB-UniRule"/>
</dbReference>
<dbReference type="PROSITE" id="PS01321">
    <property type="entry name" value="RUVC"/>
    <property type="match status" value="1"/>
</dbReference>
<feature type="active site" evidence="13">
    <location>
        <position position="71"/>
    </location>
</feature>
<evidence type="ECO:0000256" key="3">
    <source>
        <dbReference type="ARBA" id="ARBA00022722"/>
    </source>
</evidence>
<proteinExistence type="inferred from homology"/>
<dbReference type="GO" id="GO:0008821">
    <property type="term" value="F:crossover junction DNA endonuclease activity"/>
    <property type="evidence" value="ECO:0007669"/>
    <property type="project" value="UniProtKB-UniRule"/>
</dbReference>
<dbReference type="SUPFAM" id="SSF53098">
    <property type="entry name" value="Ribonuclease H-like"/>
    <property type="match status" value="1"/>
</dbReference>
<evidence type="ECO:0000256" key="13">
    <source>
        <dbReference type="HAMAP-Rule" id="MF_00034"/>
    </source>
</evidence>
<evidence type="ECO:0000256" key="2">
    <source>
        <dbReference type="ARBA" id="ARBA00022490"/>
    </source>
</evidence>
<comment type="cofactor">
    <cofactor evidence="13">
        <name>Mg(2+)</name>
        <dbReference type="ChEBI" id="CHEBI:18420"/>
    </cofactor>
    <text evidence="13">Binds 2 Mg(2+) ion per subunit.</text>
</comment>
<dbReference type="InterPro" id="IPR002176">
    <property type="entry name" value="X-over_junc_endoDNase_RuvC"/>
</dbReference>
<keyword evidence="3 13" id="KW-0540">Nuclease</keyword>
<dbReference type="HAMAP" id="MF_00034">
    <property type="entry name" value="RuvC"/>
    <property type="match status" value="1"/>
</dbReference>
<keyword evidence="4 13" id="KW-0479">Metal-binding</keyword>
<accession>A0A0C1F997</accession>
<evidence type="ECO:0000256" key="8">
    <source>
        <dbReference type="ARBA" id="ARBA00022842"/>
    </source>
</evidence>
<keyword evidence="8 13" id="KW-0460">Magnesium</keyword>
<keyword evidence="2 13" id="KW-0963">Cytoplasm</keyword>
<dbReference type="PANTHER" id="PTHR30194:SF3">
    <property type="entry name" value="CROSSOVER JUNCTION ENDODEOXYRIBONUCLEASE RUVC"/>
    <property type="match status" value="1"/>
</dbReference>
<comment type="caution">
    <text evidence="15">The sequence shown here is derived from an EMBL/GenBank/DDBJ whole genome shotgun (WGS) entry which is preliminary data.</text>
</comment>
<feature type="binding site" evidence="13">
    <location>
        <position position="145"/>
    </location>
    <ligand>
        <name>Mg(2+)</name>
        <dbReference type="ChEBI" id="CHEBI:18420"/>
        <label>1</label>
    </ligand>
</feature>
<dbReference type="CDD" id="cd16962">
    <property type="entry name" value="RuvC"/>
    <property type="match status" value="1"/>
</dbReference>
<comment type="subunit">
    <text evidence="13">Homodimer which binds Holliday junction (HJ) DNA. The HJ becomes 2-fold symmetrical on binding to RuvC with unstacked arms; it has a different conformation from HJ DNA in complex with RuvA. In the full resolvosome a probable DNA-RuvA(4)-RuvB(12)-RuvC(2) complex forms which resolves the HJ.</text>
</comment>
<keyword evidence="16" id="KW-1185">Reference proteome</keyword>
<evidence type="ECO:0000256" key="14">
    <source>
        <dbReference type="NCBIfam" id="TIGR00228"/>
    </source>
</evidence>
<dbReference type="FunFam" id="3.30.420.10:FF:000002">
    <property type="entry name" value="Crossover junction endodeoxyribonuclease RuvC"/>
    <property type="match status" value="1"/>
</dbReference>
<keyword evidence="11 13" id="KW-0234">DNA repair</keyword>
<dbReference type="PANTHER" id="PTHR30194">
    <property type="entry name" value="CROSSOVER JUNCTION ENDODEOXYRIBONUCLEASE RUVC"/>
    <property type="match status" value="1"/>
</dbReference>
<keyword evidence="9 13" id="KW-0238">DNA-binding</keyword>
<dbReference type="Gene3D" id="3.30.420.10">
    <property type="entry name" value="Ribonuclease H-like superfamily/Ribonuclease H"/>
    <property type="match status" value="1"/>
</dbReference>
<gene>
    <name evidence="13" type="primary">ruvC</name>
    <name evidence="15" type="ORF">OA86_03550</name>
</gene>
<dbReference type="PRINTS" id="PR00696">
    <property type="entry name" value="RSOLVASERUVC"/>
</dbReference>
<keyword evidence="5 13" id="KW-0255">Endonuclease</keyword>
<evidence type="ECO:0000256" key="11">
    <source>
        <dbReference type="ARBA" id="ARBA00023204"/>
    </source>
</evidence>
<dbReference type="InterPro" id="IPR012337">
    <property type="entry name" value="RNaseH-like_sf"/>
</dbReference>
<protein>
    <recommendedName>
        <fullName evidence="13 14">Crossover junction endodeoxyribonuclease RuvC</fullName>
        <ecNumber evidence="13 14">3.1.21.10</ecNumber>
    </recommendedName>
    <alternativeName>
        <fullName evidence="13">Holliday junction nuclease RuvC</fullName>
    </alternativeName>
    <alternativeName>
        <fullName evidence="13">Holliday junction resolvase RuvC</fullName>
    </alternativeName>
</protein>
<dbReference type="GO" id="GO:0003677">
    <property type="term" value="F:DNA binding"/>
    <property type="evidence" value="ECO:0007669"/>
    <property type="project" value="UniProtKB-KW"/>
</dbReference>
<dbReference type="RefSeq" id="WP_039348960.1">
    <property type="nucleotide sequence ID" value="NZ_FOLA01000003.1"/>
</dbReference>
<dbReference type="NCBIfam" id="TIGR00228">
    <property type="entry name" value="ruvC"/>
    <property type="match status" value="1"/>
</dbReference>
<evidence type="ECO:0000256" key="1">
    <source>
        <dbReference type="ARBA" id="ARBA00009518"/>
    </source>
</evidence>
<organism evidence="15 16">
    <name type="scientific">Kaistella jeonii</name>
    <dbReference type="NCBI Taxonomy" id="266749"/>
    <lineage>
        <taxon>Bacteria</taxon>
        <taxon>Pseudomonadati</taxon>
        <taxon>Bacteroidota</taxon>
        <taxon>Flavobacteriia</taxon>
        <taxon>Flavobacteriales</taxon>
        <taxon>Weeksellaceae</taxon>
        <taxon>Chryseobacterium group</taxon>
        <taxon>Kaistella</taxon>
    </lineage>
</organism>
<feature type="active site" evidence="13">
    <location>
        <position position="11"/>
    </location>
</feature>
<evidence type="ECO:0000313" key="15">
    <source>
        <dbReference type="EMBL" id="KIA89712.1"/>
    </source>
</evidence>
<dbReference type="Proteomes" id="UP000031473">
    <property type="component" value="Unassembled WGS sequence"/>
</dbReference>
<dbReference type="InterPro" id="IPR020563">
    <property type="entry name" value="X-over_junc_endoDNase_Mg_BS"/>
</dbReference>
<evidence type="ECO:0000256" key="12">
    <source>
        <dbReference type="ARBA" id="ARBA00029354"/>
    </source>
</evidence>
<evidence type="ECO:0000256" key="6">
    <source>
        <dbReference type="ARBA" id="ARBA00022763"/>
    </source>
</evidence>
<sequence>MQTEKIILGIDPGTTIMGFGLISVKGNKIEMISMHELILKKYPNHETKLKYIFERTLSLIDEFHPDEVALEAPFFGKNVQSMLKLGRAQGVAMAASLYRDVPITEYSPKKIKMAITGNGNASKEQVAGMLKHLLNLKEFPTKYLDASDGLAVAVCHHFNSATISLDKSYTGWDSFLKQNPDRLK</sequence>